<comment type="function">
    <text evidence="5">Catalyzes the conversion of N-formimidoyl-L-glutamate to L-glutamate and formamide.</text>
</comment>
<feature type="binding site" evidence="5">
    <location>
        <position position="159"/>
    </location>
    <ligand>
        <name>Mn(2+)</name>
        <dbReference type="ChEBI" id="CHEBI:29035"/>
        <label>1</label>
    </ligand>
</feature>
<accession>A0ABV0C1X8</accession>
<dbReference type="RefSeq" id="WP_346582588.1">
    <property type="nucleotide sequence ID" value="NZ_JBDJLH010000001.1"/>
</dbReference>
<dbReference type="NCBIfam" id="TIGR01227">
    <property type="entry name" value="hutG"/>
    <property type="match status" value="1"/>
</dbReference>
<feature type="binding site" evidence="5">
    <location>
        <position position="250"/>
    </location>
    <ligand>
        <name>Mn(2+)</name>
        <dbReference type="ChEBI" id="CHEBI:29035"/>
        <label>2</label>
    </ligand>
</feature>
<keyword evidence="10" id="KW-1185">Reference proteome</keyword>
<dbReference type="InterPro" id="IPR020855">
    <property type="entry name" value="Ureohydrolase_Mn_BS"/>
</dbReference>
<sequence>MKTKNQKYYTPADRKVWTGRIDGASEEHLRWHQVITCIDLNDEQDLTDCYVILGFACDEGVRRNLGRTGAAKGPEVLIKALSNLPVFRDKKTKLVDAGTVYCSDHQLENAQESLGYFIQLILQRGGFPMVLGGGHEITFGHYLGLKSYSRNKLGIINFDAHFDIRKPEPEIATSGTGFYQIAQQEEKINYLPIGIQKISNTQALFDAVKDYQINWIEAQHFHKANSEAIIQQVESFIAGIDYLYLTVDLDVFAASCAPGVSALAHNGIQPDAFFLEIFQLIISSEKLISIDIAEFNPAYDIDNRTAKLAADLLFNIVNR</sequence>
<keyword evidence="3 5" id="KW-0369">Histidine metabolism</keyword>
<evidence type="ECO:0000313" key="9">
    <source>
        <dbReference type="EMBL" id="MEN5379734.1"/>
    </source>
</evidence>
<protein>
    <recommendedName>
        <fullName evidence="5 6">Formimidoylglutamase</fullName>
        <ecNumber evidence="5 6">3.5.3.8</ecNumber>
    </recommendedName>
    <alternativeName>
        <fullName evidence="5">Formiminoglutamase</fullName>
    </alternativeName>
    <alternativeName>
        <fullName evidence="5">Formiminoglutamate hydrolase</fullName>
    </alternativeName>
</protein>
<dbReference type="InterPro" id="IPR005923">
    <property type="entry name" value="HutG"/>
</dbReference>
<dbReference type="SUPFAM" id="SSF52768">
    <property type="entry name" value="Arginase/deacetylase"/>
    <property type="match status" value="1"/>
</dbReference>
<dbReference type="PIRSF" id="PIRSF036979">
    <property type="entry name" value="Arginase"/>
    <property type="match status" value="1"/>
</dbReference>
<keyword evidence="4 5" id="KW-0464">Manganese</keyword>
<organism evidence="9 10">
    <name type="scientific">Sphingobacterium kitahiroshimense</name>
    <dbReference type="NCBI Taxonomy" id="470446"/>
    <lineage>
        <taxon>Bacteria</taxon>
        <taxon>Pseudomonadati</taxon>
        <taxon>Bacteroidota</taxon>
        <taxon>Sphingobacteriia</taxon>
        <taxon>Sphingobacteriales</taxon>
        <taxon>Sphingobacteriaceae</taxon>
        <taxon>Sphingobacterium</taxon>
    </lineage>
</organism>
<evidence type="ECO:0000256" key="1">
    <source>
        <dbReference type="ARBA" id="ARBA00022723"/>
    </source>
</evidence>
<evidence type="ECO:0000256" key="3">
    <source>
        <dbReference type="ARBA" id="ARBA00022808"/>
    </source>
</evidence>
<dbReference type="CDD" id="cd09988">
    <property type="entry name" value="Formimidoylglutamase"/>
    <property type="match status" value="1"/>
</dbReference>
<evidence type="ECO:0000313" key="10">
    <source>
        <dbReference type="Proteomes" id="UP001409291"/>
    </source>
</evidence>
<evidence type="ECO:0000256" key="4">
    <source>
        <dbReference type="ARBA" id="ARBA00023211"/>
    </source>
</evidence>
<evidence type="ECO:0000256" key="6">
    <source>
        <dbReference type="NCBIfam" id="TIGR01227"/>
    </source>
</evidence>
<feature type="binding site" evidence="5">
    <location>
        <position position="161"/>
    </location>
    <ligand>
        <name>Mn(2+)</name>
        <dbReference type="ChEBI" id="CHEBI:29035"/>
        <label>2</label>
    </ligand>
</feature>
<dbReference type="InterPro" id="IPR006035">
    <property type="entry name" value="Ureohydrolase"/>
</dbReference>
<dbReference type="PROSITE" id="PS51409">
    <property type="entry name" value="ARGINASE_2"/>
    <property type="match status" value="1"/>
</dbReference>
<comment type="pathway">
    <text evidence="5">Amino-acid degradation; L-histidine degradation into L-glutamate; L-glutamate from N-formimidoyl-L-glutamate (hydrolase route): step 1/1.</text>
</comment>
<dbReference type="PANTHER" id="PTHR11358">
    <property type="entry name" value="ARGINASE/AGMATINASE"/>
    <property type="match status" value="1"/>
</dbReference>
<comment type="similarity">
    <text evidence="5 7 8">Belongs to the arginase family.</text>
</comment>
<comment type="cofactor">
    <cofactor evidence="5">
        <name>Mn(2+)</name>
        <dbReference type="ChEBI" id="CHEBI:29035"/>
    </cofactor>
    <text evidence="5">Binds 2 manganese ions per subunit.</text>
</comment>
<feature type="binding site" evidence="5">
    <location>
        <position position="159"/>
    </location>
    <ligand>
        <name>Mn(2+)</name>
        <dbReference type="ChEBI" id="CHEBI:29035"/>
        <label>2</label>
    </ligand>
</feature>
<dbReference type="Proteomes" id="UP001409291">
    <property type="component" value="Unassembled WGS sequence"/>
</dbReference>
<dbReference type="HAMAP" id="MF_00737">
    <property type="entry name" value="Formimidoylglutam"/>
    <property type="match status" value="1"/>
</dbReference>
<reference evidence="9 10" key="1">
    <citation type="submission" date="2024-04" db="EMBL/GenBank/DDBJ databases">
        <title>WGS of bacteria from Torrens River.</title>
        <authorList>
            <person name="Wyrsch E.R."/>
            <person name="Drigo B."/>
        </authorList>
    </citation>
    <scope>NUCLEOTIDE SEQUENCE [LARGE SCALE GENOMIC DNA]</scope>
    <source>
        <strain evidence="9 10">TWI391</strain>
    </source>
</reference>
<dbReference type="Gene3D" id="3.40.800.10">
    <property type="entry name" value="Ureohydrolase domain"/>
    <property type="match status" value="1"/>
</dbReference>
<keyword evidence="2 5" id="KW-0378">Hydrolase</keyword>
<feature type="binding site" evidence="5">
    <location>
        <position position="135"/>
    </location>
    <ligand>
        <name>Mn(2+)</name>
        <dbReference type="ChEBI" id="CHEBI:29035"/>
        <label>1</label>
    </ligand>
</feature>
<proteinExistence type="inferred from homology"/>
<dbReference type="EC" id="3.5.3.8" evidence="5 6"/>
<gene>
    <name evidence="5 9" type="primary">hutG</name>
    <name evidence="9" type="ORF">ABE541_20880</name>
</gene>
<feature type="binding site" evidence="5">
    <location>
        <position position="163"/>
    </location>
    <ligand>
        <name>Mn(2+)</name>
        <dbReference type="ChEBI" id="CHEBI:29035"/>
        <label>1</label>
    </ligand>
</feature>
<feature type="binding site" evidence="5">
    <location>
        <position position="248"/>
    </location>
    <ligand>
        <name>Mn(2+)</name>
        <dbReference type="ChEBI" id="CHEBI:29035"/>
        <label>2</label>
    </ligand>
</feature>
<evidence type="ECO:0000256" key="2">
    <source>
        <dbReference type="ARBA" id="ARBA00022801"/>
    </source>
</evidence>
<evidence type="ECO:0000256" key="5">
    <source>
        <dbReference type="HAMAP-Rule" id="MF_00737"/>
    </source>
</evidence>
<dbReference type="Pfam" id="PF00491">
    <property type="entry name" value="Arginase"/>
    <property type="match status" value="1"/>
</dbReference>
<dbReference type="InterPro" id="IPR023696">
    <property type="entry name" value="Ureohydrolase_dom_sf"/>
</dbReference>
<evidence type="ECO:0000256" key="7">
    <source>
        <dbReference type="PROSITE-ProRule" id="PRU00742"/>
    </source>
</evidence>
<comment type="catalytic activity">
    <reaction evidence="5">
        <text>N-formimidoyl-L-glutamate + H2O = formamide + L-glutamate</text>
        <dbReference type="Rhea" id="RHEA:22492"/>
        <dbReference type="ChEBI" id="CHEBI:15377"/>
        <dbReference type="ChEBI" id="CHEBI:16397"/>
        <dbReference type="ChEBI" id="CHEBI:29985"/>
        <dbReference type="ChEBI" id="CHEBI:58928"/>
        <dbReference type="EC" id="3.5.3.8"/>
    </reaction>
</comment>
<dbReference type="GO" id="GO:0050415">
    <property type="term" value="F:formimidoylglutamase activity"/>
    <property type="evidence" value="ECO:0007669"/>
    <property type="project" value="UniProtKB-EC"/>
</dbReference>
<name>A0ABV0C1X8_9SPHI</name>
<comment type="caution">
    <text evidence="9">The sequence shown here is derived from an EMBL/GenBank/DDBJ whole genome shotgun (WGS) entry which is preliminary data.</text>
</comment>
<keyword evidence="1 5" id="KW-0479">Metal-binding</keyword>
<dbReference type="PANTHER" id="PTHR11358:SF35">
    <property type="entry name" value="FORMIMIDOYLGLUTAMASE"/>
    <property type="match status" value="1"/>
</dbReference>
<dbReference type="PROSITE" id="PS01053">
    <property type="entry name" value="ARGINASE_1"/>
    <property type="match status" value="1"/>
</dbReference>
<feature type="binding site" evidence="5">
    <location>
        <position position="248"/>
    </location>
    <ligand>
        <name>Mn(2+)</name>
        <dbReference type="ChEBI" id="CHEBI:29035"/>
        <label>1</label>
    </ligand>
</feature>
<dbReference type="EMBL" id="JBDJNQ010000011">
    <property type="protein sequence ID" value="MEN5379734.1"/>
    <property type="molecule type" value="Genomic_DNA"/>
</dbReference>
<evidence type="ECO:0000256" key="8">
    <source>
        <dbReference type="RuleBase" id="RU003684"/>
    </source>
</evidence>